<organism evidence="2 3">
    <name type="scientific">Nephila pilipes</name>
    <name type="common">Giant wood spider</name>
    <name type="synonym">Nephila maculata</name>
    <dbReference type="NCBI Taxonomy" id="299642"/>
    <lineage>
        <taxon>Eukaryota</taxon>
        <taxon>Metazoa</taxon>
        <taxon>Ecdysozoa</taxon>
        <taxon>Arthropoda</taxon>
        <taxon>Chelicerata</taxon>
        <taxon>Arachnida</taxon>
        <taxon>Araneae</taxon>
        <taxon>Araneomorphae</taxon>
        <taxon>Entelegynae</taxon>
        <taxon>Araneoidea</taxon>
        <taxon>Nephilidae</taxon>
        <taxon>Nephila</taxon>
    </lineage>
</organism>
<evidence type="ECO:0000313" key="3">
    <source>
        <dbReference type="Proteomes" id="UP000887013"/>
    </source>
</evidence>
<reference evidence="2" key="1">
    <citation type="submission" date="2020-08" db="EMBL/GenBank/DDBJ databases">
        <title>Multicomponent nature underlies the extraordinary mechanical properties of spider dragline silk.</title>
        <authorList>
            <person name="Kono N."/>
            <person name="Nakamura H."/>
            <person name="Mori M."/>
            <person name="Yoshida Y."/>
            <person name="Ohtoshi R."/>
            <person name="Malay A.D."/>
            <person name="Moran D.A.P."/>
            <person name="Tomita M."/>
            <person name="Numata K."/>
            <person name="Arakawa K."/>
        </authorList>
    </citation>
    <scope>NUCLEOTIDE SEQUENCE</scope>
</reference>
<dbReference type="GO" id="GO:0020037">
    <property type="term" value="F:heme binding"/>
    <property type="evidence" value="ECO:0007669"/>
    <property type="project" value="InterPro"/>
</dbReference>
<dbReference type="OrthoDB" id="6434159at2759"/>
<keyword evidence="3" id="KW-1185">Reference proteome</keyword>
<feature type="non-terminal residue" evidence="2">
    <location>
        <position position="1"/>
    </location>
</feature>
<keyword evidence="1" id="KW-0560">Oxidoreductase</keyword>
<dbReference type="GO" id="GO:0004497">
    <property type="term" value="F:monooxygenase activity"/>
    <property type="evidence" value="ECO:0007669"/>
    <property type="project" value="UniProtKB-KW"/>
</dbReference>
<gene>
    <name evidence="2" type="primary">Cyp4v2_27</name>
    <name evidence="2" type="ORF">NPIL_642901</name>
</gene>
<dbReference type="SUPFAM" id="SSF48264">
    <property type="entry name" value="Cytochrome P450"/>
    <property type="match status" value="1"/>
</dbReference>
<protein>
    <submittedName>
        <fullName evidence="2">Cytochrome P450 4V2</fullName>
    </submittedName>
</protein>
<dbReference type="EMBL" id="BMAW01122201">
    <property type="protein sequence ID" value="GFT97931.1"/>
    <property type="molecule type" value="Genomic_DNA"/>
</dbReference>
<evidence type="ECO:0000256" key="1">
    <source>
        <dbReference type="ARBA" id="ARBA00023033"/>
    </source>
</evidence>
<dbReference type="InterPro" id="IPR036396">
    <property type="entry name" value="Cyt_P450_sf"/>
</dbReference>
<dbReference type="Gene3D" id="1.10.630.10">
    <property type="entry name" value="Cytochrome P450"/>
    <property type="match status" value="1"/>
</dbReference>
<dbReference type="AlphaFoldDB" id="A0A8X6UAH5"/>
<accession>A0A8X6UAH5</accession>
<dbReference type="Proteomes" id="UP000887013">
    <property type="component" value="Unassembled WGS sequence"/>
</dbReference>
<proteinExistence type="predicted"/>
<dbReference type="GO" id="GO:0016705">
    <property type="term" value="F:oxidoreductase activity, acting on paired donors, with incorporation or reduction of molecular oxygen"/>
    <property type="evidence" value="ECO:0007669"/>
    <property type="project" value="InterPro"/>
</dbReference>
<keyword evidence="1" id="KW-0503">Monooxygenase</keyword>
<name>A0A8X6UAH5_NEPPI</name>
<evidence type="ECO:0000313" key="2">
    <source>
        <dbReference type="EMBL" id="GFT97931.1"/>
    </source>
</evidence>
<dbReference type="GO" id="GO:0005506">
    <property type="term" value="F:iron ion binding"/>
    <property type="evidence" value="ECO:0007669"/>
    <property type="project" value="InterPro"/>
</dbReference>
<comment type="caution">
    <text evidence="2">The sequence shown here is derived from an EMBL/GenBank/DDBJ whole genome shotgun (WGS) entry which is preliminary data.</text>
</comment>
<sequence length="68" mass="7948">SGDKWKQRRKLLKSCFHAEVLRGFLTVFNERSQKLVEQLSKETEEEFTYIGTPVTLTTLDIIYGKLKV</sequence>